<comment type="caution">
    <text evidence="1">The sequence shown here is derived from an EMBL/GenBank/DDBJ whole genome shotgun (WGS) entry which is preliminary data.</text>
</comment>
<dbReference type="Proteomes" id="UP000004277">
    <property type="component" value="Unassembled WGS sequence"/>
</dbReference>
<dbReference type="EMBL" id="AKCV02000026">
    <property type="protein sequence ID" value="TMS56826.1"/>
    <property type="molecule type" value="Genomic_DNA"/>
</dbReference>
<protein>
    <submittedName>
        <fullName evidence="1">Dienelactone hydrolase family protein</fullName>
    </submittedName>
</protein>
<organism evidence="1 2">
    <name type="scientific">Imbroritus primus</name>
    <dbReference type="NCBI Taxonomy" id="3058603"/>
    <lineage>
        <taxon>Bacteria</taxon>
        <taxon>Pseudomonadati</taxon>
        <taxon>Pseudomonadota</taxon>
        <taxon>Betaproteobacteria</taxon>
        <taxon>Burkholderiales</taxon>
        <taxon>Burkholderiaceae</taxon>
        <taxon>Imbroritus</taxon>
    </lineage>
</organism>
<gene>
    <name evidence="1" type="ORF">MW7_017335</name>
</gene>
<evidence type="ECO:0000313" key="1">
    <source>
        <dbReference type="EMBL" id="TMS56826.1"/>
    </source>
</evidence>
<evidence type="ECO:0000313" key="2">
    <source>
        <dbReference type="Proteomes" id="UP000004277"/>
    </source>
</evidence>
<keyword evidence="2" id="KW-1185">Reference proteome</keyword>
<accession>A0ACD3SKS9</accession>
<keyword evidence="1" id="KW-0378">Hydrolase</keyword>
<reference evidence="1" key="1">
    <citation type="submission" date="2019-05" db="EMBL/GenBank/DDBJ databases">
        <title>Revised genome assembly of Burkholderiaceae (previously Ralstonia) sp. PBA.</title>
        <authorList>
            <person name="Gan H.M."/>
        </authorList>
    </citation>
    <scope>NUCLEOTIDE SEQUENCE</scope>
    <source>
        <strain evidence="1">PBA</strain>
    </source>
</reference>
<name>A0ACD3SKS9_9BURK</name>
<proteinExistence type="predicted"/>
<sequence length="234" mass="25420">MGQTIRIPSKDGSFNAYLAVPASGRGPGIVMCQEIFGVNGTMRTLADRYAQEGYVVLVPDLFWRIEPGVELDYSPEGWKRAFEFFQKYDQNKGVEDIAATVAALRQRPELDDVANVGVIGYCLGGKMAYLAACRCDVACSVGYYGVGIEQALDEADNIKGRLVLHLAGEDEYCPPEARAQIAAKLATLPKAEAFSYPGVDHAFARPNGNHYDKAADETAYARTLAALKSEIGPR</sequence>